<feature type="domain" description="RNA polymerase sigma-70 region 2" evidence="6">
    <location>
        <begin position="44"/>
        <end position="107"/>
    </location>
</feature>
<organism evidence="8 9">
    <name type="scientific">Streptosporangium subroseum</name>
    <dbReference type="NCBI Taxonomy" id="106412"/>
    <lineage>
        <taxon>Bacteria</taxon>
        <taxon>Bacillati</taxon>
        <taxon>Actinomycetota</taxon>
        <taxon>Actinomycetes</taxon>
        <taxon>Streptosporangiales</taxon>
        <taxon>Streptosporangiaceae</taxon>
        <taxon>Streptosporangium</taxon>
    </lineage>
</organism>
<keyword evidence="4" id="KW-0804">Transcription</keyword>
<name>A0A239J2U7_9ACTN</name>
<gene>
    <name evidence="8" type="ORF">SAMN05216276_102187</name>
</gene>
<dbReference type="InterPro" id="IPR013325">
    <property type="entry name" value="RNA_pol_sigma_r2"/>
</dbReference>
<dbReference type="SUPFAM" id="SSF88659">
    <property type="entry name" value="Sigma3 and sigma4 domains of RNA polymerase sigma factors"/>
    <property type="match status" value="1"/>
</dbReference>
<dbReference type="OrthoDB" id="9784272at2"/>
<reference evidence="8 9" key="1">
    <citation type="submission" date="2017-06" db="EMBL/GenBank/DDBJ databases">
        <authorList>
            <person name="Kim H.J."/>
            <person name="Triplett B.A."/>
        </authorList>
    </citation>
    <scope>NUCLEOTIDE SEQUENCE [LARGE SCALE GENOMIC DNA]</scope>
    <source>
        <strain evidence="8 9">CGMCC 4.2132</strain>
    </source>
</reference>
<accession>A0A239J2U7</accession>
<evidence type="ECO:0000256" key="2">
    <source>
        <dbReference type="ARBA" id="ARBA00023015"/>
    </source>
</evidence>
<evidence type="ECO:0000259" key="6">
    <source>
        <dbReference type="Pfam" id="PF04542"/>
    </source>
</evidence>
<dbReference type="Pfam" id="PF08281">
    <property type="entry name" value="Sigma70_r4_2"/>
    <property type="match status" value="1"/>
</dbReference>
<proteinExistence type="inferred from homology"/>
<dbReference type="AlphaFoldDB" id="A0A239J2U7"/>
<dbReference type="InterPro" id="IPR039425">
    <property type="entry name" value="RNA_pol_sigma-70-like"/>
</dbReference>
<dbReference type="GO" id="GO:0003677">
    <property type="term" value="F:DNA binding"/>
    <property type="evidence" value="ECO:0007669"/>
    <property type="project" value="InterPro"/>
</dbReference>
<dbReference type="Proteomes" id="UP000198282">
    <property type="component" value="Unassembled WGS sequence"/>
</dbReference>
<dbReference type="InterPro" id="IPR036388">
    <property type="entry name" value="WH-like_DNA-bd_sf"/>
</dbReference>
<dbReference type="InterPro" id="IPR014284">
    <property type="entry name" value="RNA_pol_sigma-70_dom"/>
</dbReference>
<comment type="similarity">
    <text evidence="1">Belongs to the sigma-70 factor family. ECF subfamily.</text>
</comment>
<dbReference type="PANTHER" id="PTHR43133">
    <property type="entry name" value="RNA POLYMERASE ECF-TYPE SIGMA FACTO"/>
    <property type="match status" value="1"/>
</dbReference>
<feature type="domain" description="RNA polymerase sigma factor 70 region 4 type 2" evidence="7">
    <location>
        <begin position="139"/>
        <end position="191"/>
    </location>
</feature>
<evidence type="ECO:0000256" key="1">
    <source>
        <dbReference type="ARBA" id="ARBA00010641"/>
    </source>
</evidence>
<feature type="region of interest" description="Disordered" evidence="5">
    <location>
        <begin position="1"/>
        <end position="21"/>
    </location>
</feature>
<dbReference type="EMBL" id="FZOD01000021">
    <property type="protein sequence ID" value="SNT00120.1"/>
    <property type="molecule type" value="Genomic_DNA"/>
</dbReference>
<evidence type="ECO:0000256" key="3">
    <source>
        <dbReference type="ARBA" id="ARBA00023082"/>
    </source>
</evidence>
<keyword evidence="2" id="KW-0805">Transcription regulation</keyword>
<evidence type="ECO:0000259" key="7">
    <source>
        <dbReference type="Pfam" id="PF08281"/>
    </source>
</evidence>
<dbReference type="InterPro" id="IPR013324">
    <property type="entry name" value="RNA_pol_sigma_r3/r4-like"/>
</dbReference>
<protein>
    <submittedName>
        <fullName evidence="8">RNA polymerase sigma-70 factor, ECF subfamily</fullName>
    </submittedName>
</protein>
<evidence type="ECO:0000313" key="9">
    <source>
        <dbReference type="Proteomes" id="UP000198282"/>
    </source>
</evidence>
<dbReference type="InterPro" id="IPR013249">
    <property type="entry name" value="RNA_pol_sigma70_r4_t2"/>
</dbReference>
<dbReference type="Pfam" id="PF04542">
    <property type="entry name" value="Sigma70_r2"/>
    <property type="match status" value="1"/>
</dbReference>
<dbReference type="NCBIfam" id="NF007228">
    <property type="entry name" value="PRK09646.1"/>
    <property type="match status" value="1"/>
</dbReference>
<evidence type="ECO:0000256" key="5">
    <source>
        <dbReference type="SAM" id="MobiDB-lite"/>
    </source>
</evidence>
<dbReference type="Gene3D" id="1.10.10.10">
    <property type="entry name" value="Winged helix-like DNA-binding domain superfamily/Winged helix DNA-binding domain"/>
    <property type="match status" value="1"/>
</dbReference>
<dbReference type="GO" id="GO:0006352">
    <property type="term" value="P:DNA-templated transcription initiation"/>
    <property type="evidence" value="ECO:0007669"/>
    <property type="project" value="InterPro"/>
</dbReference>
<keyword evidence="9" id="KW-1185">Reference proteome</keyword>
<sequence>MRPERESRPDGDHHGGHRSPELEELLSSVARGDRTAFERVYALVAARVYGLVLRVVRDRAHSEEVTQEVLVEVWRSAARYDPERGSALAWVMTIAHRRAIDRVRSAQASTDRENRAARLDVRRPFDEVAESVQGRLESERLRRCLEGLTSLQRESVTFAYYGGYSYREVAELLTVPLPTVKTRMRDGLIRLRDCLGVER</sequence>
<keyword evidence="3" id="KW-0731">Sigma factor</keyword>
<dbReference type="InterPro" id="IPR007627">
    <property type="entry name" value="RNA_pol_sigma70_r2"/>
</dbReference>
<dbReference type="PANTHER" id="PTHR43133:SF66">
    <property type="entry name" value="ECF RNA POLYMERASE SIGMA FACTOR SIGK"/>
    <property type="match status" value="1"/>
</dbReference>
<evidence type="ECO:0000313" key="8">
    <source>
        <dbReference type="EMBL" id="SNT00120.1"/>
    </source>
</evidence>
<dbReference type="RefSeq" id="WP_089209209.1">
    <property type="nucleotide sequence ID" value="NZ_FZOD01000021.1"/>
</dbReference>
<dbReference type="GO" id="GO:0016987">
    <property type="term" value="F:sigma factor activity"/>
    <property type="evidence" value="ECO:0007669"/>
    <property type="project" value="UniProtKB-KW"/>
</dbReference>
<dbReference type="Gene3D" id="1.10.1740.10">
    <property type="match status" value="1"/>
</dbReference>
<evidence type="ECO:0000256" key="4">
    <source>
        <dbReference type="ARBA" id="ARBA00023163"/>
    </source>
</evidence>
<dbReference type="SUPFAM" id="SSF88946">
    <property type="entry name" value="Sigma2 domain of RNA polymerase sigma factors"/>
    <property type="match status" value="1"/>
</dbReference>
<dbReference type="NCBIfam" id="TIGR02937">
    <property type="entry name" value="sigma70-ECF"/>
    <property type="match status" value="1"/>
</dbReference>